<feature type="transmembrane region" description="Helical" evidence="1">
    <location>
        <begin position="305"/>
        <end position="324"/>
    </location>
</feature>
<gene>
    <name evidence="2" type="ORF">ACRB68_51890</name>
</gene>
<dbReference type="Pfam" id="PF09852">
    <property type="entry name" value="DUF2079"/>
    <property type="match status" value="1"/>
</dbReference>
<name>A0A7K0C116_9ACTN</name>
<evidence type="ECO:0000256" key="1">
    <source>
        <dbReference type="SAM" id="Phobius"/>
    </source>
</evidence>
<comment type="caution">
    <text evidence="2">The sequence shown here is derived from an EMBL/GenBank/DDBJ whole genome shotgun (WGS) entry which is preliminary data.</text>
</comment>
<keyword evidence="1" id="KW-1133">Transmembrane helix</keyword>
<evidence type="ECO:0000313" key="3">
    <source>
        <dbReference type="Proteomes" id="UP000487268"/>
    </source>
</evidence>
<accession>A0A7K0C116</accession>
<feature type="transmembrane region" description="Helical" evidence="1">
    <location>
        <begin position="25"/>
        <end position="43"/>
    </location>
</feature>
<dbReference type="AlphaFoldDB" id="A0A7K0C116"/>
<feature type="transmembrane region" description="Helical" evidence="1">
    <location>
        <begin position="262"/>
        <end position="285"/>
    </location>
</feature>
<keyword evidence="1" id="KW-0812">Transmembrane</keyword>
<evidence type="ECO:0000313" key="2">
    <source>
        <dbReference type="EMBL" id="MQY07090.1"/>
    </source>
</evidence>
<sequence>MLSQALQGRSLAHERAALDEPAARVPWILAVALGSVYALFSLLRHRRMETAGYDLGIFDQAVRSYAHLQMPVVPLKGPGFNLLGDHFHPVIALLAPLYWLWDDPRMLLAAQGVLFALSTVPICRFAMGRLGRDAGIGVTVAYGLSWGLQGAVAFDFHEIAFAVPLMACVMVRLADERYRAAVLWSLPLLLVKEDMGLAVAAVGGFLLLRRKWRLGLAAGAAGAAGSALAVLVVLPHFSPSGEYRYWNQMGTPPGIAEHPQRLVLLLCVLGVTGFVALRSPLLLIAAPLLLPRLASGVSMQWSTGIVHYNAILMPIVFVAFVDGVRRLRKPLLAHTALVIALGALPFLPFARLVQPGFYSTPAHVQAAQRLMARIPDGAAVAAGNRLVPQLTARCQVTLFADVHHRPVDWVIVDTGRLTGVPAPEDAQKAALRDLPARGYAEVARQDGIVLFRRR</sequence>
<evidence type="ECO:0008006" key="4">
    <source>
        <dbReference type="Google" id="ProtNLM"/>
    </source>
</evidence>
<feature type="transmembrane region" description="Helical" evidence="1">
    <location>
        <begin position="134"/>
        <end position="153"/>
    </location>
</feature>
<feature type="transmembrane region" description="Helical" evidence="1">
    <location>
        <begin position="107"/>
        <end position="127"/>
    </location>
</feature>
<dbReference type="InterPro" id="IPR018650">
    <property type="entry name" value="STSV1_Orf64"/>
</dbReference>
<feature type="transmembrane region" description="Helical" evidence="1">
    <location>
        <begin position="214"/>
        <end position="234"/>
    </location>
</feature>
<dbReference type="Proteomes" id="UP000487268">
    <property type="component" value="Unassembled WGS sequence"/>
</dbReference>
<keyword evidence="1" id="KW-0472">Membrane</keyword>
<dbReference type="EMBL" id="WEGH01000003">
    <property type="protein sequence ID" value="MQY07090.1"/>
    <property type="molecule type" value="Genomic_DNA"/>
</dbReference>
<feature type="transmembrane region" description="Helical" evidence="1">
    <location>
        <begin position="331"/>
        <end position="350"/>
    </location>
</feature>
<organism evidence="2 3">
    <name type="scientific">Actinomadura macrotermitis</name>
    <dbReference type="NCBI Taxonomy" id="2585200"/>
    <lineage>
        <taxon>Bacteria</taxon>
        <taxon>Bacillati</taxon>
        <taxon>Actinomycetota</taxon>
        <taxon>Actinomycetes</taxon>
        <taxon>Streptosporangiales</taxon>
        <taxon>Thermomonosporaceae</taxon>
        <taxon>Actinomadura</taxon>
    </lineage>
</organism>
<feature type="transmembrane region" description="Helical" evidence="1">
    <location>
        <begin position="80"/>
        <end position="101"/>
    </location>
</feature>
<protein>
    <recommendedName>
        <fullName evidence="4">DUF2079 domain-containing protein</fullName>
    </recommendedName>
</protein>
<proteinExistence type="predicted"/>
<feature type="transmembrane region" description="Helical" evidence="1">
    <location>
        <begin position="186"/>
        <end position="208"/>
    </location>
</feature>
<keyword evidence="3" id="KW-1185">Reference proteome</keyword>
<dbReference type="OrthoDB" id="5240834at2"/>
<reference evidence="2 3" key="1">
    <citation type="submission" date="2019-10" db="EMBL/GenBank/DDBJ databases">
        <title>Actinomadura rubteroloni sp. nov. and Actinomadura macrotermitis sp. nov., isolated from the gut of fungus growing-termite Macrotermes natalensis.</title>
        <authorList>
            <person name="Benndorf R."/>
            <person name="Martin K."/>
            <person name="Kuefner M."/>
            <person name="De Beer W."/>
            <person name="Kaster A.-K."/>
            <person name="Vollmers J."/>
            <person name="Poulsen M."/>
            <person name="Beemelmanns C."/>
        </authorList>
    </citation>
    <scope>NUCLEOTIDE SEQUENCE [LARGE SCALE GENOMIC DNA]</scope>
    <source>
        <strain evidence="2 3">RB68</strain>
    </source>
</reference>